<dbReference type="Proteomes" id="UP000184452">
    <property type="component" value="Unassembled WGS sequence"/>
</dbReference>
<dbReference type="EMBL" id="FQZK01000028">
    <property type="protein sequence ID" value="SHK69174.1"/>
    <property type="molecule type" value="Genomic_DNA"/>
</dbReference>
<dbReference type="STRING" id="758803.SAMN05421803_12821"/>
<sequence>MSTGIPAWMVSAYSSPRLAPYLRHSGGDAVRAVNLYHWNVMVSAAFYGPLHTFELALRNSLHSHLSTHFEQGDWWDRAPLDSEGQRLVRQAKARCHRSAGTDDIVTELSLGFWSSLVARRYDRDLWVPVLHRAFPGYRGPRRVLQDRLYSLRLLRNRIMHHEPIHHRHLEADHAKLYLVLSYISPEIASGIKPFDRVPEVLLVKDQMCRGDLPPSF</sequence>
<reference evidence="1 2" key="1">
    <citation type="submission" date="2016-11" db="EMBL/GenBank/DDBJ databases">
        <authorList>
            <person name="Jaros S."/>
            <person name="Januszkiewicz K."/>
            <person name="Wedrychowicz H."/>
        </authorList>
    </citation>
    <scope>NUCLEOTIDE SEQUENCE [LARGE SCALE GENOMIC DNA]</scope>
    <source>
        <strain evidence="1 2">CGMCC 4.5723</strain>
    </source>
</reference>
<dbReference type="OrthoDB" id="3418622at2"/>
<evidence type="ECO:0008006" key="3">
    <source>
        <dbReference type="Google" id="ProtNLM"/>
    </source>
</evidence>
<gene>
    <name evidence="1" type="ORF">SAMN05421803_12821</name>
</gene>
<keyword evidence="2" id="KW-1185">Reference proteome</keyword>
<name>A0A1M6UIV6_9ACTN</name>
<dbReference type="AlphaFoldDB" id="A0A1M6UIV6"/>
<proteinExistence type="predicted"/>
<organism evidence="1 2">
    <name type="scientific">Nocardiopsis flavescens</name>
    <dbReference type="NCBI Taxonomy" id="758803"/>
    <lineage>
        <taxon>Bacteria</taxon>
        <taxon>Bacillati</taxon>
        <taxon>Actinomycetota</taxon>
        <taxon>Actinomycetes</taxon>
        <taxon>Streptosporangiales</taxon>
        <taxon>Nocardiopsidaceae</taxon>
        <taxon>Nocardiopsis</taxon>
    </lineage>
</organism>
<evidence type="ECO:0000313" key="2">
    <source>
        <dbReference type="Proteomes" id="UP000184452"/>
    </source>
</evidence>
<evidence type="ECO:0000313" key="1">
    <source>
        <dbReference type="EMBL" id="SHK69174.1"/>
    </source>
</evidence>
<accession>A0A1M6UIV6</accession>
<protein>
    <recommendedName>
        <fullName evidence="3">Abi-like protein</fullName>
    </recommendedName>
</protein>